<gene>
    <name evidence="3" type="primary">pap</name>
    <name evidence="3" type="ORF">V6U78_09190</name>
</gene>
<keyword evidence="4" id="KW-1185">Reference proteome</keyword>
<dbReference type="NCBIfam" id="TIGR03708">
    <property type="entry name" value="poly_P_AMP_trns"/>
    <property type="match status" value="1"/>
</dbReference>
<evidence type="ECO:0000256" key="1">
    <source>
        <dbReference type="SAM" id="Coils"/>
    </source>
</evidence>
<dbReference type="EMBL" id="JBANFI010000005">
    <property type="protein sequence ID" value="MFK7161208.1"/>
    <property type="molecule type" value="Genomic_DNA"/>
</dbReference>
<proteinExistence type="predicted"/>
<dbReference type="Pfam" id="PF03976">
    <property type="entry name" value="PPK2"/>
    <property type="match status" value="2"/>
</dbReference>
<dbReference type="PANTHER" id="PTHR34383">
    <property type="entry name" value="POLYPHOSPHATE:AMP PHOSPHOTRANSFERASE-RELATED"/>
    <property type="match status" value="1"/>
</dbReference>
<protein>
    <submittedName>
        <fullName evidence="3">Polyphosphate:AMP phosphotransferase</fullName>
    </submittedName>
</protein>
<evidence type="ECO:0000313" key="3">
    <source>
        <dbReference type="EMBL" id="MFK7161208.1"/>
    </source>
</evidence>
<comment type="caution">
    <text evidence="3">The sequence shown here is derived from an EMBL/GenBank/DDBJ whole genome shotgun (WGS) entry which is preliminary data.</text>
</comment>
<dbReference type="InterPro" id="IPR027417">
    <property type="entry name" value="P-loop_NTPase"/>
</dbReference>
<dbReference type="RefSeq" id="WP_405339680.1">
    <property type="nucleotide sequence ID" value="NZ_JBANFI010000005.1"/>
</dbReference>
<feature type="domain" description="Polyphosphate kinase-2-related" evidence="2">
    <location>
        <begin position="11"/>
        <end position="231"/>
    </location>
</feature>
<feature type="domain" description="Polyphosphate kinase-2-related" evidence="2">
    <location>
        <begin position="268"/>
        <end position="489"/>
    </location>
</feature>
<keyword evidence="1" id="KW-0175">Coiled coil</keyword>
<dbReference type="SUPFAM" id="SSF52540">
    <property type="entry name" value="P-loop containing nucleoside triphosphate hydrolases"/>
    <property type="match status" value="2"/>
</dbReference>
<reference evidence="3 4" key="1">
    <citation type="submission" date="2024-02" db="EMBL/GenBank/DDBJ databases">
        <title>Marinospirillum sp. MEB 164 isolated from Lonar lake sediment.</title>
        <authorList>
            <person name="Joshi A."/>
            <person name="Thite S."/>
        </authorList>
    </citation>
    <scope>NUCLEOTIDE SEQUENCE [LARGE SCALE GENOMIC DNA]</scope>
    <source>
        <strain evidence="3 4">MEB164</strain>
    </source>
</reference>
<dbReference type="InterPro" id="IPR022489">
    <property type="entry name" value="PolyP_AMP_Tfrase"/>
</dbReference>
<dbReference type="InterPro" id="IPR022488">
    <property type="entry name" value="PPK2-related"/>
</dbReference>
<sequence length="492" mass="58094">MFEAAELSRTLDKKLYKTELEGLRAELLSLQQELLHCDFSVLLLISGVDGAGKGEMVNLLHEWMDPRHLETSAFDQPTDEEKERPHFWRYWRALPAKGKIGIHFSSWYSDAISDLVAERISVAEHEAYLNRVNILEKMLVDDGTLIIKVWLHLGKAQYKERIKGLAANPQTAWRVTQKNLDNIKVYDRFRDVAEATLQMTSTGQAPWMIVEGLDPAYRSLTVGRLLRDMIRRRIDTDPKFLISPSVDWSQQRHDHTTLLDFVDLSKNLKKKEYQQQLAEYQAKLNELARRAHKKKISTVMALEGWDAAGKGGMIRRMIAPLDARHYRVIPIAAPTDEENARHYLWRFWRHLQRAGHMTIFDRTWYGRVLVERVEGYAREDEWIRAYQEINEFEEELTEHGILLLKYWIHIDQDEQLARFKAREQISYKQHKITEEDYRNRERWDDYAWAVSDMIERTSTQRAPWFIIEGNDKRYARVQALKLLCERLEQMLG</sequence>
<feature type="coiled-coil region" evidence="1">
    <location>
        <begin position="270"/>
        <end position="297"/>
    </location>
</feature>
<evidence type="ECO:0000259" key="2">
    <source>
        <dbReference type="Pfam" id="PF03976"/>
    </source>
</evidence>
<dbReference type="PANTHER" id="PTHR34383:SF3">
    <property type="entry name" value="POLYPHOSPHATE:AMP PHOSPHOTRANSFERASE"/>
    <property type="match status" value="1"/>
</dbReference>
<accession>A0ABW8Q004</accession>
<organism evidence="3 4">
    <name type="scientific">Marinospirillum alkalitolerans</name>
    <dbReference type="NCBI Taxonomy" id="3123374"/>
    <lineage>
        <taxon>Bacteria</taxon>
        <taxon>Pseudomonadati</taxon>
        <taxon>Pseudomonadota</taxon>
        <taxon>Gammaproteobacteria</taxon>
        <taxon>Oceanospirillales</taxon>
        <taxon>Oceanospirillaceae</taxon>
        <taxon>Marinospirillum</taxon>
    </lineage>
</organism>
<evidence type="ECO:0000313" key="4">
    <source>
        <dbReference type="Proteomes" id="UP001621714"/>
    </source>
</evidence>
<dbReference type="Proteomes" id="UP001621714">
    <property type="component" value="Unassembled WGS sequence"/>
</dbReference>
<dbReference type="Gene3D" id="3.40.50.300">
    <property type="entry name" value="P-loop containing nucleotide triphosphate hydrolases"/>
    <property type="match status" value="2"/>
</dbReference>
<name>A0ABW8Q004_9GAMM</name>